<evidence type="ECO:0000313" key="3">
    <source>
        <dbReference type="EMBL" id="MBK1621424.1"/>
    </source>
</evidence>
<sequence>MPFVGLDIGYSHLKLAWGQAGGRPRLLVLPAMAAPKALVAEALGVSAKGGRSTPTEEGLAVSVNGEPWIAGIRPSRVSGWQRALHADYPASRSYQALWLAALSHVPGARIDCLVTGLPVAQAMDPARREALRQRLRGPHQTPRGLVEVVDVRVLAQPIGTFIDVLMQAEPEVLDRISEGTVLVLDVGFFSVDWALLVGGDLRRTTTGTSLEAMSVLIEQAAGRIASERGGLPPLAAIEQALGEDRATILTRGQRLTLAPYLEQAAAERVPVALEALRQDLRREQTEVDLILLTGGGARWFAPALGALFPGVPLQQPVDPVSANARGYFHYARR</sequence>
<reference evidence="3 4" key="1">
    <citation type="journal article" date="2020" name="Microorganisms">
        <title>Osmotic Adaptation and Compatible Solute Biosynthesis of Phototrophic Bacteria as Revealed from Genome Analyses.</title>
        <authorList>
            <person name="Imhoff J.F."/>
            <person name="Rahn T."/>
            <person name="Kunzel S."/>
            <person name="Keller A."/>
            <person name="Neulinger S.C."/>
        </authorList>
    </citation>
    <scope>NUCLEOTIDE SEQUENCE [LARGE SCALE GENOMIC DNA]</scope>
    <source>
        <strain evidence="3 4">DSM 25653</strain>
    </source>
</reference>
<evidence type="ECO:0008006" key="5">
    <source>
        <dbReference type="Google" id="ProtNLM"/>
    </source>
</evidence>
<organism evidence="3 4">
    <name type="scientific">Lamprobacter modestohalophilus</name>
    <dbReference type="NCBI Taxonomy" id="1064514"/>
    <lineage>
        <taxon>Bacteria</taxon>
        <taxon>Pseudomonadati</taxon>
        <taxon>Pseudomonadota</taxon>
        <taxon>Gammaproteobacteria</taxon>
        <taxon>Chromatiales</taxon>
        <taxon>Chromatiaceae</taxon>
        <taxon>Lamprobacter</taxon>
    </lineage>
</organism>
<dbReference type="Pfam" id="PF17989">
    <property type="entry name" value="ALP_N"/>
    <property type="match status" value="1"/>
</dbReference>
<dbReference type="Proteomes" id="UP001138768">
    <property type="component" value="Unassembled WGS sequence"/>
</dbReference>
<dbReference type="RefSeq" id="WP_200250528.1">
    <property type="nucleotide sequence ID" value="NZ_NRRY01000073.1"/>
</dbReference>
<dbReference type="EMBL" id="NRRY01000073">
    <property type="protein sequence ID" value="MBK1621424.1"/>
    <property type="molecule type" value="Genomic_DNA"/>
</dbReference>
<comment type="caution">
    <text evidence="3">The sequence shown here is derived from an EMBL/GenBank/DDBJ whole genome shotgun (WGS) entry which is preliminary data.</text>
</comment>
<feature type="domain" description="Actin homologue MreB-like C-terminal" evidence="2">
    <location>
        <begin position="183"/>
        <end position="304"/>
    </location>
</feature>
<dbReference type="AlphaFoldDB" id="A0A9X0WDF9"/>
<dbReference type="SUPFAM" id="SSF53067">
    <property type="entry name" value="Actin-like ATPase domain"/>
    <property type="match status" value="2"/>
</dbReference>
<feature type="domain" description="Actin-like protein N-terminal" evidence="1">
    <location>
        <begin position="5"/>
        <end position="159"/>
    </location>
</feature>
<evidence type="ECO:0000259" key="2">
    <source>
        <dbReference type="Pfam" id="PF21522"/>
    </source>
</evidence>
<accession>A0A9X0WDF9</accession>
<dbReference type="InterPro" id="IPR049067">
    <property type="entry name" value="MreB-like_C"/>
</dbReference>
<dbReference type="InterPro" id="IPR040607">
    <property type="entry name" value="ALP_N"/>
</dbReference>
<gene>
    <name evidence="3" type="ORF">CKO42_24020</name>
</gene>
<evidence type="ECO:0000259" key="1">
    <source>
        <dbReference type="Pfam" id="PF17989"/>
    </source>
</evidence>
<dbReference type="InterPro" id="IPR043129">
    <property type="entry name" value="ATPase_NBD"/>
</dbReference>
<evidence type="ECO:0000313" key="4">
    <source>
        <dbReference type="Proteomes" id="UP001138768"/>
    </source>
</evidence>
<keyword evidence="4" id="KW-1185">Reference proteome</keyword>
<dbReference type="Pfam" id="PF21522">
    <property type="entry name" value="MreB-like_C"/>
    <property type="match status" value="1"/>
</dbReference>
<proteinExistence type="predicted"/>
<protein>
    <recommendedName>
        <fullName evidence="5">ParM/StbA family protein</fullName>
    </recommendedName>
</protein>
<name>A0A9X0WDF9_9GAMM</name>
<dbReference type="Gene3D" id="3.30.420.40">
    <property type="match status" value="2"/>
</dbReference>